<dbReference type="Pfam" id="PF10180">
    <property type="entry name" value="WKF"/>
    <property type="match status" value="1"/>
</dbReference>
<feature type="compositionally biased region" description="Basic and acidic residues" evidence="1">
    <location>
        <begin position="68"/>
        <end position="82"/>
    </location>
</feature>
<dbReference type="EMBL" id="QKYT01000539">
    <property type="protein sequence ID" value="RIA83836.1"/>
    <property type="molecule type" value="Genomic_DNA"/>
</dbReference>
<protein>
    <recommendedName>
        <fullName evidence="2">WKF domain-containing protein</fullName>
    </recommendedName>
</protein>
<gene>
    <name evidence="3" type="ORF">C1645_445084</name>
</gene>
<accession>A0A397SGK0</accession>
<sequence>MSTFEQDKASDEIQRRVPKWKKLLSLKNSSSAILEYSSEENKSIKELRDESHIDHHSFKIIEKKRKKDKSEVELSKEEGKNKKDIHKKKIQKVNYDKINDEKDSDCNESENLSEQLPLENKMTDDLNSVLVVEQMKLKIPEEFTHAVKAGLNYLIIWRYHREKWKFQKTRQIWLLKNAYNEELLSEDFFNIFLEYIAELLGHSRNRTFKIARDVVNRFESEQKGDETTDQKDNEKGKEQIKLNRAKAIVRVLS</sequence>
<dbReference type="OrthoDB" id="10261563at2759"/>
<dbReference type="PANTHER" id="PTHR22306:SF2">
    <property type="entry name" value="CHROMOSOME 7 OPEN READING FRAME 50"/>
    <property type="match status" value="1"/>
</dbReference>
<proteinExistence type="predicted"/>
<dbReference type="STRING" id="658196.A0A397SGK0"/>
<dbReference type="PANTHER" id="PTHR22306">
    <property type="entry name" value="CHROMOSOME 7 OPEN READING FRAME 50"/>
    <property type="match status" value="1"/>
</dbReference>
<dbReference type="InterPro" id="IPR019327">
    <property type="entry name" value="WKF"/>
</dbReference>
<feature type="region of interest" description="Disordered" evidence="1">
    <location>
        <begin position="58"/>
        <end position="86"/>
    </location>
</feature>
<dbReference type="Proteomes" id="UP000265703">
    <property type="component" value="Unassembled WGS sequence"/>
</dbReference>
<evidence type="ECO:0000256" key="1">
    <source>
        <dbReference type="SAM" id="MobiDB-lite"/>
    </source>
</evidence>
<feature type="domain" description="WKF" evidence="2">
    <location>
        <begin position="152"/>
        <end position="214"/>
    </location>
</feature>
<reference evidence="3 4" key="1">
    <citation type="submission" date="2018-06" db="EMBL/GenBank/DDBJ databases">
        <title>Comparative genomics reveals the genomic features of Rhizophagus irregularis, R. cerebriforme, R. diaphanum and Gigaspora rosea, and their symbiotic lifestyle signature.</title>
        <authorList>
            <person name="Morin E."/>
            <person name="San Clemente H."/>
            <person name="Chen E.C.H."/>
            <person name="De La Providencia I."/>
            <person name="Hainaut M."/>
            <person name="Kuo A."/>
            <person name="Kohler A."/>
            <person name="Murat C."/>
            <person name="Tang N."/>
            <person name="Roy S."/>
            <person name="Loubradou J."/>
            <person name="Henrissat B."/>
            <person name="Grigoriev I.V."/>
            <person name="Corradi N."/>
            <person name="Roux C."/>
            <person name="Martin F.M."/>
        </authorList>
    </citation>
    <scope>NUCLEOTIDE SEQUENCE [LARGE SCALE GENOMIC DNA]</scope>
    <source>
        <strain evidence="3 4">DAOM 227022</strain>
    </source>
</reference>
<organism evidence="3 4">
    <name type="scientific">Glomus cerebriforme</name>
    <dbReference type="NCBI Taxonomy" id="658196"/>
    <lineage>
        <taxon>Eukaryota</taxon>
        <taxon>Fungi</taxon>
        <taxon>Fungi incertae sedis</taxon>
        <taxon>Mucoromycota</taxon>
        <taxon>Glomeromycotina</taxon>
        <taxon>Glomeromycetes</taxon>
        <taxon>Glomerales</taxon>
        <taxon>Glomeraceae</taxon>
        <taxon>Glomus</taxon>
    </lineage>
</organism>
<evidence type="ECO:0000313" key="4">
    <source>
        <dbReference type="Proteomes" id="UP000265703"/>
    </source>
</evidence>
<comment type="caution">
    <text evidence="3">The sequence shown here is derived from an EMBL/GenBank/DDBJ whole genome shotgun (WGS) entry which is preliminary data.</text>
</comment>
<evidence type="ECO:0000313" key="3">
    <source>
        <dbReference type="EMBL" id="RIA83836.1"/>
    </source>
</evidence>
<keyword evidence="4" id="KW-1185">Reference proteome</keyword>
<evidence type="ECO:0000259" key="2">
    <source>
        <dbReference type="Pfam" id="PF10180"/>
    </source>
</evidence>
<dbReference type="AlphaFoldDB" id="A0A397SGK0"/>
<name>A0A397SGK0_9GLOM</name>